<evidence type="ECO:0000313" key="4">
    <source>
        <dbReference type="EMBL" id="GHG36667.1"/>
    </source>
</evidence>
<evidence type="ECO:0000259" key="3">
    <source>
        <dbReference type="Pfam" id="PF00144"/>
    </source>
</evidence>
<protein>
    <submittedName>
        <fullName evidence="4">Serine hydrolase</fullName>
    </submittedName>
</protein>
<dbReference type="PANTHER" id="PTHR46825">
    <property type="entry name" value="D-ALANYL-D-ALANINE-CARBOXYPEPTIDASE/ENDOPEPTIDASE AMPH"/>
    <property type="match status" value="1"/>
</dbReference>
<dbReference type="InterPro" id="IPR012338">
    <property type="entry name" value="Beta-lactam/transpept-like"/>
</dbReference>
<evidence type="ECO:0000256" key="2">
    <source>
        <dbReference type="ARBA" id="ARBA00023136"/>
    </source>
</evidence>
<reference evidence="5" key="1">
    <citation type="journal article" date="2019" name="Int. J. Syst. Evol. Microbiol.">
        <title>The Global Catalogue of Microorganisms (GCM) 10K type strain sequencing project: providing services to taxonomists for standard genome sequencing and annotation.</title>
        <authorList>
            <consortium name="The Broad Institute Genomics Platform"/>
            <consortium name="The Broad Institute Genome Sequencing Center for Infectious Disease"/>
            <person name="Wu L."/>
            <person name="Ma J."/>
        </authorList>
    </citation>
    <scope>NUCLEOTIDE SEQUENCE [LARGE SCALE GENOMIC DNA]</scope>
    <source>
        <strain evidence="5">CGMCC 4.7680</strain>
    </source>
</reference>
<dbReference type="SUPFAM" id="SSF56601">
    <property type="entry name" value="beta-lactamase/transpeptidase-like"/>
    <property type="match status" value="1"/>
</dbReference>
<evidence type="ECO:0000313" key="5">
    <source>
        <dbReference type="Proteomes" id="UP000649955"/>
    </source>
</evidence>
<accession>A0ABQ3KPV7</accession>
<name>A0ABQ3KPV7_9PSEU</name>
<comment type="subcellular location">
    <subcellularLocation>
        <location evidence="1">Membrane</location>
    </subcellularLocation>
</comment>
<evidence type="ECO:0000256" key="1">
    <source>
        <dbReference type="ARBA" id="ARBA00004370"/>
    </source>
</evidence>
<keyword evidence="2" id="KW-0472">Membrane</keyword>
<dbReference type="PANTHER" id="PTHR46825:SF11">
    <property type="entry name" value="PENICILLIN-BINDING PROTEIN 4"/>
    <property type="match status" value="1"/>
</dbReference>
<dbReference type="InterPro" id="IPR001466">
    <property type="entry name" value="Beta-lactam-related"/>
</dbReference>
<gene>
    <name evidence="4" type="ORF">GCM10017567_66800</name>
</gene>
<dbReference type="Gene3D" id="3.40.710.10">
    <property type="entry name" value="DD-peptidase/beta-lactamase superfamily"/>
    <property type="match status" value="1"/>
</dbReference>
<keyword evidence="4" id="KW-0378">Hydrolase</keyword>
<dbReference type="InterPro" id="IPR050491">
    <property type="entry name" value="AmpC-like"/>
</dbReference>
<dbReference type="GO" id="GO:0016787">
    <property type="term" value="F:hydrolase activity"/>
    <property type="evidence" value="ECO:0007669"/>
    <property type="project" value="UniProtKB-KW"/>
</dbReference>
<dbReference type="Pfam" id="PF00144">
    <property type="entry name" value="Beta-lactamase"/>
    <property type="match status" value="1"/>
</dbReference>
<organism evidence="4 5">
    <name type="scientific">Amycolatopsis bullii</name>
    <dbReference type="NCBI Taxonomy" id="941987"/>
    <lineage>
        <taxon>Bacteria</taxon>
        <taxon>Bacillati</taxon>
        <taxon>Actinomycetota</taxon>
        <taxon>Actinomycetes</taxon>
        <taxon>Pseudonocardiales</taxon>
        <taxon>Pseudonocardiaceae</taxon>
        <taxon>Amycolatopsis</taxon>
    </lineage>
</organism>
<dbReference type="EMBL" id="BNAW01000041">
    <property type="protein sequence ID" value="GHG36667.1"/>
    <property type="molecule type" value="Genomic_DNA"/>
</dbReference>
<dbReference type="Proteomes" id="UP000649955">
    <property type="component" value="Unassembled WGS sequence"/>
</dbReference>
<keyword evidence="5" id="KW-1185">Reference proteome</keyword>
<feature type="domain" description="Beta-lactamase-related" evidence="3">
    <location>
        <begin position="17"/>
        <end position="260"/>
    </location>
</feature>
<sequence length="316" mass="33640">MKGASVDAGAMEAPFSGVVLVSRGDETLLSEASGYAHIAHRVENTVDTRFAIASGTKGFTALVVVSLIAEGRLALSTTAREVLGDDLPLIDDRVTVEHLLTHTSGIGDYCDEEAEPPPNPLLATSADYLAALDGWPQVSPPGTEFRYNNGAFVVLGLIAERIAGIPFPELVHDRVCRPAGMTDTAFLRSDALPARTATGYLEDGRTNVFSLPVAGHGDGGIYSSAPDFRKFWPALLDGRIVPPEWTARMLRPHADGYGLGFWLPRPGVVRLEGGDHGVAFRSTHEPSSGLTATLISNNHRGGGPLLGRLDEFFTKA</sequence>
<proteinExistence type="predicted"/>
<comment type="caution">
    <text evidence="4">The sequence shown here is derived from an EMBL/GenBank/DDBJ whole genome shotgun (WGS) entry which is preliminary data.</text>
</comment>